<dbReference type="PROSITE" id="PS50022">
    <property type="entry name" value="FA58C_3"/>
    <property type="match status" value="1"/>
</dbReference>
<accession>A0AAU9Y1G3</accession>
<gene>
    <name evidence="2" type="ORF">PMEA_00002368</name>
</gene>
<proteinExistence type="predicted"/>
<name>A0AAU9Y1G3_9CNID</name>
<reference evidence="2 3" key="1">
    <citation type="submission" date="2022-05" db="EMBL/GenBank/DDBJ databases">
        <authorList>
            <consortium name="Genoscope - CEA"/>
            <person name="William W."/>
        </authorList>
    </citation>
    <scope>NUCLEOTIDE SEQUENCE [LARGE SCALE GENOMIC DNA]</scope>
</reference>
<dbReference type="PANTHER" id="PTHR24543:SF325">
    <property type="entry name" value="F5_8 TYPE C DOMAIN-CONTAINING PROTEIN"/>
    <property type="match status" value="1"/>
</dbReference>
<comment type="caution">
    <text evidence="2">The sequence shown here is derived from an EMBL/GenBank/DDBJ whole genome shotgun (WGS) entry which is preliminary data.</text>
</comment>
<protein>
    <recommendedName>
        <fullName evidence="1">F5/8 type C domain-containing protein</fullName>
    </recommendedName>
</protein>
<sequence>MESGCIKDAQITASSQWDRNHAAIQGRLNFKAGGGKQGGWSAGKNNGNQWIQVALGSYTKLTSIATQGRNANSQWVTYKLQCSEHGVNFYYNKVPRQSSPKVCKLPCATY</sequence>
<dbReference type="EMBL" id="CALNXJ010000106">
    <property type="protein sequence ID" value="CAH3164582.1"/>
    <property type="molecule type" value="Genomic_DNA"/>
</dbReference>
<evidence type="ECO:0000313" key="2">
    <source>
        <dbReference type="EMBL" id="CAH3164582.1"/>
    </source>
</evidence>
<dbReference type="Proteomes" id="UP001159428">
    <property type="component" value="Unassembled WGS sequence"/>
</dbReference>
<organism evidence="2 3">
    <name type="scientific">Pocillopora meandrina</name>
    <dbReference type="NCBI Taxonomy" id="46732"/>
    <lineage>
        <taxon>Eukaryota</taxon>
        <taxon>Metazoa</taxon>
        <taxon>Cnidaria</taxon>
        <taxon>Anthozoa</taxon>
        <taxon>Hexacorallia</taxon>
        <taxon>Scleractinia</taxon>
        <taxon>Astrocoeniina</taxon>
        <taxon>Pocilloporidae</taxon>
        <taxon>Pocillopora</taxon>
    </lineage>
</organism>
<dbReference type="Gene3D" id="2.60.120.260">
    <property type="entry name" value="Galactose-binding domain-like"/>
    <property type="match status" value="1"/>
</dbReference>
<evidence type="ECO:0000259" key="1">
    <source>
        <dbReference type="PROSITE" id="PS50022"/>
    </source>
</evidence>
<dbReference type="InterPro" id="IPR008979">
    <property type="entry name" value="Galactose-bd-like_sf"/>
</dbReference>
<dbReference type="PANTHER" id="PTHR24543">
    <property type="entry name" value="MULTICOPPER OXIDASE-RELATED"/>
    <property type="match status" value="1"/>
</dbReference>
<dbReference type="AlphaFoldDB" id="A0AAU9Y1G3"/>
<dbReference type="InterPro" id="IPR000421">
    <property type="entry name" value="FA58C"/>
</dbReference>
<keyword evidence="3" id="KW-1185">Reference proteome</keyword>
<feature type="domain" description="F5/8 type C" evidence="1">
    <location>
        <begin position="1"/>
        <end position="89"/>
    </location>
</feature>
<evidence type="ECO:0000313" key="3">
    <source>
        <dbReference type="Proteomes" id="UP001159428"/>
    </source>
</evidence>
<dbReference type="Pfam" id="PF00754">
    <property type="entry name" value="F5_F8_type_C"/>
    <property type="match status" value="1"/>
</dbReference>
<dbReference type="SUPFAM" id="SSF49785">
    <property type="entry name" value="Galactose-binding domain-like"/>
    <property type="match status" value="1"/>
</dbReference>